<evidence type="ECO:0000313" key="3">
    <source>
        <dbReference type="Proteomes" id="UP000005262"/>
    </source>
</evidence>
<dbReference type="HOGENOM" id="CLU_078484_3_2_9"/>
<keyword evidence="1" id="KW-0175">Coiled coil</keyword>
<name>J7IUQ1_DESMD</name>
<evidence type="ECO:0000256" key="1">
    <source>
        <dbReference type="SAM" id="Coils"/>
    </source>
</evidence>
<accession>J7IUQ1</accession>
<dbReference type="eggNOG" id="COG1193">
    <property type="taxonomic scope" value="Bacteria"/>
</dbReference>
<organism evidence="2 3">
    <name type="scientific">Desulfosporosinus meridiei (strain ATCC BAA-275 / DSM 13257 / KCTC 12902 / NCIMB 13706 / S10)</name>
    <dbReference type="NCBI Taxonomy" id="768704"/>
    <lineage>
        <taxon>Bacteria</taxon>
        <taxon>Bacillati</taxon>
        <taxon>Bacillota</taxon>
        <taxon>Clostridia</taxon>
        <taxon>Eubacteriales</taxon>
        <taxon>Desulfitobacteriaceae</taxon>
        <taxon>Desulfosporosinus</taxon>
    </lineage>
</organism>
<protein>
    <recommendedName>
        <fullName evidence="4">ATPase</fullName>
    </recommendedName>
</protein>
<gene>
    <name evidence="2" type="ordered locus">Desmer_3756</name>
</gene>
<proteinExistence type="predicted"/>
<evidence type="ECO:0008006" key="4">
    <source>
        <dbReference type="Google" id="ProtNLM"/>
    </source>
</evidence>
<evidence type="ECO:0000313" key="2">
    <source>
        <dbReference type="EMBL" id="AFQ45592.1"/>
    </source>
</evidence>
<reference evidence="3" key="2">
    <citation type="submission" date="2012-08" db="EMBL/GenBank/DDBJ databases">
        <title>Finished genome of Desulfosporosinus meridiei DSM 13257.</title>
        <authorList>
            <person name="Huntemann M."/>
            <person name="Wei C.-L."/>
            <person name="Han J."/>
            <person name="Detter J.C."/>
            <person name="Han C."/>
            <person name="Davenport K."/>
            <person name="Daligault H."/>
            <person name="Erkkila T."/>
            <person name="Gu W."/>
            <person name="Munk A.C.C."/>
            <person name="Teshima H."/>
            <person name="Xu Y."/>
            <person name="Chain P."/>
            <person name="Tapia R."/>
            <person name="Chen A."/>
            <person name="Krypides N."/>
            <person name="Mavromatis K."/>
            <person name="Markowitz V."/>
            <person name="Szeto E."/>
            <person name="Ivanova N."/>
            <person name="Mikhailova N."/>
            <person name="Ovchinnikova G."/>
            <person name="Pagani I."/>
            <person name="Pati A."/>
            <person name="Goodwin L."/>
            <person name="Peters L."/>
            <person name="Pitluck S."/>
            <person name="Woyke T."/>
            <person name="Pester M."/>
            <person name="Spring S."/>
            <person name="Ollivier B."/>
            <person name="Rattei T."/>
            <person name="Klenk H.-P."/>
            <person name="Wagner M."/>
            <person name="Loy A."/>
        </authorList>
    </citation>
    <scope>NUCLEOTIDE SEQUENCE [LARGE SCALE GENOMIC DNA]</scope>
    <source>
        <strain evidence="3">ATCC BAA-275 / DSM 13257 / NCIMB 13706 / S10</strain>
    </source>
</reference>
<reference evidence="2 3" key="1">
    <citation type="journal article" date="2012" name="J. Bacteriol.">
        <title>Complete genome sequences of Desulfosporosinus orientis DSM765T, Desulfosporosinus youngiae DSM17734T, Desulfosporosinus meridiei DSM13257T, and Desulfosporosinus acidiphilus DSM22704T.</title>
        <authorList>
            <person name="Pester M."/>
            <person name="Brambilla E."/>
            <person name="Alazard D."/>
            <person name="Rattei T."/>
            <person name="Weinmaier T."/>
            <person name="Han J."/>
            <person name="Lucas S."/>
            <person name="Lapidus A."/>
            <person name="Cheng J.F."/>
            <person name="Goodwin L."/>
            <person name="Pitluck S."/>
            <person name="Peters L."/>
            <person name="Ovchinnikova G."/>
            <person name="Teshima H."/>
            <person name="Detter J.C."/>
            <person name="Han C.S."/>
            <person name="Tapia R."/>
            <person name="Land M.L."/>
            <person name="Hauser L."/>
            <person name="Kyrpides N.C."/>
            <person name="Ivanova N.N."/>
            <person name="Pagani I."/>
            <person name="Huntmann M."/>
            <person name="Wei C.L."/>
            <person name="Davenport K.W."/>
            <person name="Daligault H."/>
            <person name="Chain P.S."/>
            <person name="Chen A."/>
            <person name="Mavromatis K."/>
            <person name="Markowitz V."/>
            <person name="Szeto E."/>
            <person name="Mikhailova N."/>
            <person name="Pati A."/>
            <person name="Wagner M."/>
            <person name="Woyke T."/>
            <person name="Ollivier B."/>
            <person name="Klenk H.P."/>
            <person name="Spring S."/>
            <person name="Loy A."/>
        </authorList>
    </citation>
    <scope>NUCLEOTIDE SEQUENCE [LARGE SCALE GENOMIC DNA]</scope>
    <source>
        <strain evidence="3">ATCC BAA-275 / DSM 13257 / NCIMB 13706 / S10</strain>
    </source>
</reference>
<dbReference type="STRING" id="768704.Desmer_3756"/>
<dbReference type="KEGG" id="dmi:Desmer_3756"/>
<dbReference type="Proteomes" id="UP000005262">
    <property type="component" value="Chromosome"/>
</dbReference>
<dbReference type="AlphaFoldDB" id="J7IUQ1"/>
<feature type="coiled-coil region" evidence="1">
    <location>
        <begin position="149"/>
        <end position="176"/>
    </location>
</feature>
<keyword evidence="3" id="KW-1185">Reference proteome</keyword>
<sequence>MEIRKYGIYREWMYDEGEDIMETDIQSLINEVEEIVDHGTKIPMTGKVLVDDAVIFELLDRVRAALPEEITNAKWVLKERQRILDEAQTEAQKLIEQGKTYVDKMALENEVVKQAQDYGENIVKQAQTFAREVKTGAVQYADEMLKHVEKSLYETLQALRQNREELKGLAKEERTGRSEVEESE</sequence>
<dbReference type="EMBL" id="CP003629">
    <property type="protein sequence ID" value="AFQ45592.1"/>
    <property type="molecule type" value="Genomic_DNA"/>
</dbReference>